<dbReference type="STRING" id="75743.A0A401Q834"/>
<protein>
    <submittedName>
        <fullName evidence="1">Uncharacterized protein</fullName>
    </submittedName>
</protein>
<dbReference type="InterPro" id="IPR044926">
    <property type="entry name" value="RGS_subdomain_2"/>
</dbReference>
<dbReference type="Proteomes" id="UP000288216">
    <property type="component" value="Unassembled WGS sequence"/>
</dbReference>
<keyword evidence="2" id="KW-1185">Reference proteome</keyword>
<dbReference type="SUPFAM" id="SSF48097">
    <property type="entry name" value="Regulator of G-protein signaling, RGS"/>
    <property type="match status" value="1"/>
</dbReference>
<feature type="non-terminal residue" evidence="1">
    <location>
        <position position="46"/>
    </location>
</feature>
<evidence type="ECO:0000313" key="1">
    <source>
        <dbReference type="EMBL" id="GCB81530.1"/>
    </source>
</evidence>
<name>A0A401Q834_SCYTO</name>
<dbReference type="AlphaFoldDB" id="A0A401Q834"/>
<sequence length="46" mass="5665">MVADQHREFRKLTVVRLVHDFLSVAPFADYVDSLYFNRFLQWKYLE</sequence>
<organism evidence="1 2">
    <name type="scientific">Scyliorhinus torazame</name>
    <name type="common">Cloudy catshark</name>
    <name type="synonym">Catulus torazame</name>
    <dbReference type="NCBI Taxonomy" id="75743"/>
    <lineage>
        <taxon>Eukaryota</taxon>
        <taxon>Metazoa</taxon>
        <taxon>Chordata</taxon>
        <taxon>Craniata</taxon>
        <taxon>Vertebrata</taxon>
        <taxon>Chondrichthyes</taxon>
        <taxon>Elasmobranchii</taxon>
        <taxon>Galeomorphii</taxon>
        <taxon>Galeoidea</taxon>
        <taxon>Carcharhiniformes</taxon>
        <taxon>Scyliorhinidae</taxon>
        <taxon>Scyliorhinus</taxon>
    </lineage>
</organism>
<dbReference type="Gene3D" id="1.10.167.10">
    <property type="entry name" value="Regulator of G-protein Signalling 4, domain 2"/>
    <property type="match status" value="1"/>
</dbReference>
<accession>A0A401Q834</accession>
<gene>
    <name evidence="1" type="ORF">scyTo_0022803</name>
</gene>
<reference evidence="1 2" key="1">
    <citation type="journal article" date="2018" name="Nat. Ecol. Evol.">
        <title>Shark genomes provide insights into elasmobranch evolution and the origin of vertebrates.</title>
        <authorList>
            <person name="Hara Y"/>
            <person name="Yamaguchi K"/>
            <person name="Onimaru K"/>
            <person name="Kadota M"/>
            <person name="Koyanagi M"/>
            <person name="Keeley SD"/>
            <person name="Tatsumi K"/>
            <person name="Tanaka K"/>
            <person name="Motone F"/>
            <person name="Kageyama Y"/>
            <person name="Nozu R"/>
            <person name="Adachi N"/>
            <person name="Nishimura O"/>
            <person name="Nakagawa R"/>
            <person name="Tanegashima C"/>
            <person name="Kiyatake I"/>
            <person name="Matsumoto R"/>
            <person name="Murakumo K"/>
            <person name="Nishida K"/>
            <person name="Terakita A"/>
            <person name="Kuratani S"/>
            <person name="Sato K"/>
            <person name="Hyodo S Kuraku.S."/>
        </authorList>
    </citation>
    <scope>NUCLEOTIDE SEQUENCE [LARGE SCALE GENOMIC DNA]</scope>
</reference>
<proteinExistence type="predicted"/>
<evidence type="ECO:0000313" key="2">
    <source>
        <dbReference type="Proteomes" id="UP000288216"/>
    </source>
</evidence>
<dbReference type="InterPro" id="IPR036305">
    <property type="entry name" value="RGS_sf"/>
</dbReference>
<dbReference type="EMBL" id="BFAA01024183">
    <property type="protein sequence ID" value="GCB81530.1"/>
    <property type="molecule type" value="Genomic_DNA"/>
</dbReference>
<comment type="caution">
    <text evidence="1">The sequence shown here is derived from an EMBL/GenBank/DDBJ whole genome shotgun (WGS) entry which is preliminary data.</text>
</comment>